<evidence type="ECO:0000256" key="7">
    <source>
        <dbReference type="ARBA" id="ARBA00023002"/>
    </source>
</evidence>
<feature type="domain" description="Acyl-CoA oxidase C-alpha1" evidence="16">
    <location>
        <begin position="313"/>
        <end position="484"/>
    </location>
</feature>
<dbReference type="PANTHER" id="PTHR10909:SF250">
    <property type="entry name" value="PEROXISOMAL ACYL-COENZYME A OXIDASE 1"/>
    <property type="match status" value="1"/>
</dbReference>
<dbReference type="InterPro" id="IPR029320">
    <property type="entry name" value="Acyl-CoA_ox_N"/>
</dbReference>
<dbReference type="InterPro" id="IPR046373">
    <property type="entry name" value="Acyl-CoA_Oxase/DH_mid-dom_sf"/>
</dbReference>
<dbReference type="Pfam" id="PF02770">
    <property type="entry name" value="Acyl-CoA_dh_M"/>
    <property type="match status" value="1"/>
</dbReference>
<sequence>MAFSPVQGRKETTFNRVVDERTRNLQRPSSDLVSANQVDPKADLARERTSATFPSRELAALMQGGEEELKLRERIADAVRTEPVFSKKGKYFMERSELYRTTLEKYLALPRLVRKMGEKSPIAVGRIIRELIDEPGGLDLHLGMFIPTIQGQGDAEQRKYWLPKCARLQCVGTYAQTELGHGTYIRGLETTATYDAEKEEFIIHSPTLTSTKWWPGGMGKTATHAIVMARLLTKGKDHGPHAFVVQIRRNEDHQAMPGVVVGDMGPKMGYNAVDNGFLRFDHVRISRRAMLMKHSIVESDGSYQPPPVAKASYGTMVFVRSDIVMNAALYMKKAVTIATRYNLVRRQSNPGSKNSGQGTSTPELELQVIDYQHSQRTLFPILAKAFAFHCTSDFMRRMYFKYEKLSRATGDFSSLPELHATSSGLKAYCSWATKDAIELCRLSCGGQGFMAVSGFGSTFGNYAPNATYEGDNNVLCLQTARYLLKVARAAAELAACRRGISGAESSEVAPTHATSGSARYLLEGSGGVELGSRLGRAVGLRHIGELLRAYAHASRRQVLELARRAGTSKPDHAISVDMVAWIKAAKAHCEYVVLLNFADSVSDVKSRVSASTAVVLDRLVALHALATMEDRMADFIEDGYLAAEQAAAVRAEVLSLLTELRPDAAALVDSFALDDYFLNSALGAHDGDVYQRLFDEVQDAPFNASHVPPGYAELLHARLVKGAVRSKL</sequence>
<evidence type="ECO:0000313" key="18">
    <source>
        <dbReference type="Proteomes" id="UP000001876"/>
    </source>
</evidence>
<dbReference type="OMA" id="AHAQYMV"/>
<evidence type="ECO:0000256" key="2">
    <source>
        <dbReference type="ARBA" id="ARBA00004275"/>
    </source>
</evidence>
<dbReference type="GO" id="GO:0055088">
    <property type="term" value="P:lipid homeostasis"/>
    <property type="evidence" value="ECO:0007669"/>
    <property type="project" value="TreeGrafter"/>
</dbReference>
<dbReference type="FunFam" id="1.20.140.10:FF:000005">
    <property type="entry name" value="Acyl-coenzyme A oxidase"/>
    <property type="match status" value="1"/>
</dbReference>
<accession>C1MK75</accession>
<dbReference type="GO" id="GO:0005777">
    <property type="term" value="C:peroxisome"/>
    <property type="evidence" value="ECO:0007669"/>
    <property type="project" value="UniProtKB-SubCell"/>
</dbReference>
<dbReference type="InterPro" id="IPR037069">
    <property type="entry name" value="AcylCoA_DH/ox_N_sf"/>
</dbReference>
<keyword evidence="5 10" id="KW-0274">FAD</keyword>
<evidence type="ECO:0000256" key="10">
    <source>
        <dbReference type="PIRNR" id="PIRNR000168"/>
    </source>
</evidence>
<name>C1MK75_MICPC</name>
<evidence type="ECO:0000256" key="6">
    <source>
        <dbReference type="ARBA" id="ARBA00022832"/>
    </source>
</evidence>
<dbReference type="InterPro" id="IPR012258">
    <property type="entry name" value="Acyl-CoA_oxidase"/>
</dbReference>
<dbReference type="InterPro" id="IPR036250">
    <property type="entry name" value="AcylCo_DH-like_C"/>
</dbReference>
<dbReference type="STRING" id="564608.C1MK75"/>
<evidence type="ECO:0000259" key="14">
    <source>
        <dbReference type="Pfam" id="PF02770"/>
    </source>
</evidence>
<dbReference type="EMBL" id="GG663736">
    <property type="protein sequence ID" value="EEH59710.1"/>
    <property type="molecule type" value="Genomic_DNA"/>
</dbReference>
<dbReference type="FunFam" id="2.40.110.10:FF:000003">
    <property type="entry name" value="Acyl-coenzyme A oxidase"/>
    <property type="match status" value="1"/>
</dbReference>
<evidence type="ECO:0000256" key="3">
    <source>
        <dbReference type="ARBA" id="ARBA00006288"/>
    </source>
</evidence>
<keyword evidence="18" id="KW-1185">Reference proteome</keyword>
<dbReference type="Gene3D" id="2.40.110.10">
    <property type="entry name" value="Butyryl-CoA Dehydrogenase, subunit A, domain 2"/>
    <property type="match status" value="1"/>
</dbReference>
<dbReference type="SUPFAM" id="SSF47203">
    <property type="entry name" value="Acyl-CoA dehydrogenase C-terminal domain-like"/>
    <property type="match status" value="2"/>
</dbReference>
<feature type="domain" description="Acyl-coenzyme A oxidase N-terminal" evidence="15">
    <location>
        <begin position="55"/>
        <end position="170"/>
    </location>
</feature>
<dbReference type="eggNOG" id="KOG0136">
    <property type="taxonomic scope" value="Eukaryota"/>
</dbReference>
<comment type="cofactor">
    <cofactor evidence="1">
        <name>FAD</name>
        <dbReference type="ChEBI" id="CHEBI:57692"/>
    </cofactor>
</comment>
<dbReference type="FunFam" id="1.20.140.10:FF:000013">
    <property type="entry name" value="Acyl-coenzyme A oxidase"/>
    <property type="match status" value="1"/>
</dbReference>
<evidence type="ECO:0000256" key="5">
    <source>
        <dbReference type="ARBA" id="ARBA00022827"/>
    </source>
</evidence>
<dbReference type="OrthoDB" id="538336at2759"/>
<dbReference type="GO" id="GO:0033540">
    <property type="term" value="P:fatty acid beta-oxidation using acyl-CoA oxidase"/>
    <property type="evidence" value="ECO:0007669"/>
    <property type="project" value="TreeGrafter"/>
</dbReference>
<keyword evidence="8" id="KW-0443">Lipid metabolism</keyword>
<evidence type="ECO:0000313" key="17">
    <source>
        <dbReference type="EMBL" id="EEH59710.1"/>
    </source>
</evidence>
<evidence type="ECO:0000256" key="1">
    <source>
        <dbReference type="ARBA" id="ARBA00001974"/>
    </source>
</evidence>
<dbReference type="Pfam" id="PF22924">
    <property type="entry name" value="ACOX_C_alpha1"/>
    <property type="match status" value="1"/>
</dbReference>
<dbReference type="PIRSF" id="PIRSF000168">
    <property type="entry name" value="Acyl-CoA_oxidase"/>
    <property type="match status" value="1"/>
</dbReference>
<gene>
    <name evidence="17" type="ORF">MICPUCDRAFT_31340</name>
</gene>
<feature type="domain" description="Acyl-CoA oxidase C-terminal" evidence="13">
    <location>
        <begin position="545"/>
        <end position="717"/>
    </location>
</feature>
<dbReference type="GO" id="GO:0071949">
    <property type="term" value="F:FAD binding"/>
    <property type="evidence" value="ECO:0007669"/>
    <property type="project" value="InterPro"/>
</dbReference>
<keyword evidence="4 10" id="KW-0285">Flavoprotein</keyword>
<dbReference type="Pfam" id="PF14749">
    <property type="entry name" value="Acyl-CoA_ox_N"/>
    <property type="match status" value="1"/>
</dbReference>
<dbReference type="AlphaFoldDB" id="C1MK75"/>
<dbReference type="Gene3D" id="1.10.540.10">
    <property type="entry name" value="Acyl-CoA dehydrogenase/oxidase, N-terminal domain"/>
    <property type="match status" value="1"/>
</dbReference>
<dbReference type="InterPro" id="IPR009100">
    <property type="entry name" value="AcylCoA_DH/oxidase_NM_dom_sf"/>
</dbReference>
<dbReference type="KEGG" id="mpp:MICPUCDRAFT_31340"/>
<feature type="active site" description="Proton acceptor" evidence="11">
    <location>
        <position position="469"/>
    </location>
</feature>
<keyword evidence="7" id="KW-0560">Oxidoreductase</keyword>
<comment type="subcellular location">
    <subcellularLocation>
        <location evidence="2">Peroxisome</location>
    </subcellularLocation>
</comment>
<keyword evidence="6" id="KW-0276">Fatty acid metabolism</keyword>
<dbReference type="RefSeq" id="XP_003056334.1">
    <property type="nucleotide sequence ID" value="XM_003056288.1"/>
</dbReference>
<evidence type="ECO:0000256" key="9">
    <source>
        <dbReference type="ARBA" id="ARBA00023140"/>
    </source>
</evidence>
<dbReference type="GO" id="GO:0005504">
    <property type="term" value="F:fatty acid binding"/>
    <property type="evidence" value="ECO:0007669"/>
    <property type="project" value="TreeGrafter"/>
</dbReference>
<protein>
    <recommendedName>
        <fullName evidence="10">Acyl-coenzyme A oxidase</fullName>
    </recommendedName>
</protein>
<proteinExistence type="inferred from homology"/>
<dbReference type="InterPro" id="IPR055060">
    <property type="entry name" value="ACOX_C_alpha1"/>
</dbReference>
<evidence type="ECO:0000259" key="15">
    <source>
        <dbReference type="Pfam" id="PF14749"/>
    </source>
</evidence>
<reference evidence="17 18" key="1">
    <citation type="journal article" date="2009" name="Science">
        <title>Green evolution and dynamic adaptations revealed by genomes of the marine picoeukaryotes Micromonas.</title>
        <authorList>
            <person name="Worden A.Z."/>
            <person name="Lee J.H."/>
            <person name="Mock T."/>
            <person name="Rouze P."/>
            <person name="Simmons M.P."/>
            <person name="Aerts A.L."/>
            <person name="Allen A.E."/>
            <person name="Cuvelier M.L."/>
            <person name="Derelle E."/>
            <person name="Everett M.V."/>
            <person name="Foulon E."/>
            <person name="Grimwood J."/>
            <person name="Gundlach H."/>
            <person name="Henrissat B."/>
            <person name="Napoli C."/>
            <person name="McDonald S.M."/>
            <person name="Parker M.S."/>
            <person name="Rombauts S."/>
            <person name="Salamov A."/>
            <person name="Von Dassow P."/>
            <person name="Badger J.H."/>
            <person name="Coutinho P.M."/>
            <person name="Demir E."/>
            <person name="Dubchak I."/>
            <person name="Gentemann C."/>
            <person name="Eikrem W."/>
            <person name="Gready J.E."/>
            <person name="John U."/>
            <person name="Lanier W."/>
            <person name="Lindquist E.A."/>
            <person name="Lucas S."/>
            <person name="Mayer K.F."/>
            <person name="Moreau H."/>
            <person name="Not F."/>
            <person name="Otillar R."/>
            <person name="Panaud O."/>
            <person name="Pangilinan J."/>
            <person name="Paulsen I."/>
            <person name="Piegu B."/>
            <person name="Poliakov A."/>
            <person name="Robbens S."/>
            <person name="Schmutz J."/>
            <person name="Toulza E."/>
            <person name="Wyss T."/>
            <person name="Zelensky A."/>
            <person name="Zhou K."/>
            <person name="Armbrust E.V."/>
            <person name="Bhattacharya D."/>
            <person name="Goodenough U.W."/>
            <person name="Van de Peer Y."/>
            <person name="Grigoriev I.V."/>
        </authorList>
    </citation>
    <scope>NUCLEOTIDE SEQUENCE [LARGE SCALE GENOMIC DNA]</scope>
    <source>
        <strain evidence="17 18">CCMP1545</strain>
    </source>
</reference>
<evidence type="ECO:0000256" key="12">
    <source>
        <dbReference type="PIRSR" id="PIRSR000168-2"/>
    </source>
</evidence>
<keyword evidence="9" id="KW-0576">Peroxisome</keyword>
<feature type="binding site" evidence="12">
    <location>
        <position position="216"/>
    </location>
    <ligand>
        <name>FAD</name>
        <dbReference type="ChEBI" id="CHEBI:57692"/>
    </ligand>
</feature>
<dbReference type="InterPro" id="IPR002655">
    <property type="entry name" value="Acyl-CoA_oxidase_C"/>
</dbReference>
<evidence type="ECO:0000256" key="8">
    <source>
        <dbReference type="ARBA" id="ARBA00023098"/>
    </source>
</evidence>
<organism evidence="18">
    <name type="scientific">Micromonas pusilla (strain CCMP1545)</name>
    <name type="common">Picoplanktonic green alga</name>
    <dbReference type="NCBI Taxonomy" id="564608"/>
    <lineage>
        <taxon>Eukaryota</taxon>
        <taxon>Viridiplantae</taxon>
        <taxon>Chlorophyta</taxon>
        <taxon>Mamiellophyceae</taxon>
        <taxon>Mamiellales</taxon>
        <taxon>Mamiellaceae</taxon>
        <taxon>Micromonas</taxon>
    </lineage>
</organism>
<comment type="similarity">
    <text evidence="3 10">Belongs to the acyl-CoA oxidase family.</text>
</comment>
<dbReference type="PANTHER" id="PTHR10909">
    <property type="entry name" value="ELECTRON TRANSPORT OXIDOREDUCTASE"/>
    <property type="match status" value="1"/>
</dbReference>
<feature type="binding site" evidence="12">
    <location>
        <position position="177"/>
    </location>
    <ligand>
        <name>FAD</name>
        <dbReference type="ChEBI" id="CHEBI:57692"/>
    </ligand>
</feature>
<dbReference type="Gene3D" id="1.20.140.10">
    <property type="entry name" value="Butyryl-CoA Dehydrogenase, subunit A, domain 3"/>
    <property type="match status" value="2"/>
</dbReference>
<evidence type="ECO:0000259" key="16">
    <source>
        <dbReference type="Pfam" id="PF22924"/>
    </source>
</evidence>
<feature type="domain" description="Acyl-CoA oxidase/dehydrogenase middle" evidence="14">
    <location>
        <begin position="174"/>
        <end position="283"/>
    </location>
</feature>
<dbReference type="Proteomes" id="UP000001876">
    <property type="component" value="Unassembled WGS sequence"/>
</dbReference>
<dbReference type="Pfam" id="PF01756">
    <property type="entry name" value="ACOX"/>
    <property type="match status" value="1"/>
</dbReference>
<dbReference type="SUPFAM" id="SSF56645">
    <property type="entry name" value="Acyl-CoA dehydrogenase NM domain-like"/>
    <property type="match status" value="1"/>
</dbReference>
<evidence type="ECO:0000256" key="4">
    <source>
        <dbReference type="ARBA" id="ARBA00022630"/>
    </source>
</evidence>
<dbReference type="GO" id="GO:0003997">
    <property type="term" value="F:acyl-CoA oxidase activity"/>
    <property type="evidence" value="ECO:0007669"/>
    <property type="project" value="InterPro"/>
</dbReference>
<dbReference type="GeneID" id="9681672"/>
<evidence type="ECO:0000256" key="11">
    <source>
        <dbReference type="PIRSR" id="PIRSR000168-1"/>
    </source>
</evidence>
<dbReference type="FunFam" id="1.10.540.10:FF:000015">
    <property type="entry name" value="Acyl-coenzyme A oxidase"/>
    <property type="match status" value="1"/>
</dbReference>
<dbReference type="InterPro" id="IPR006091">
    <property type="entry name" value="Acyl-CoA_Oxase/DH_mid-dom"/>
</dbReference>
<evidence type="ECO:0000259" key="13">
    <source>
        <dbReference type="Pfam" id="PF01756"/>
    </source>
</evidence>